<evidence type="ECO:0000313" key="1">
    <source>
        <dbReference type="EMBL" id="SUV44104.1"/>
    </source>
</evidence>
<dbReference type="AlphaFoldDB" id="A0A380ZCN8"/>
<sequence>MTGSSFFAGNGTNDVPFFIFACKTELYRSFLLPKSNIFVPEKRTNK</sequence>
<name>A0A380ZCN8_9BACE</name>
<gene>
    <name evidence="1" type="ORF">NCTC11155_03514</name>
</gene>
<protein>
    <submittedName>
        <fullName evidence="1">Uncharacterized protein</fullName>
    </submittedName>
</protein>
<reference evidence="1 2" key="1">
    <citation type="submission" date="2018-06" db="EMBL/GenBank/DDBJ databases">
        <authorList>
            <consortium name="Pathogen Informatics"/>
            <person name="Doyle S."/>
        </authorList>
    </citation>
    <scope>NUCLEOTIDE SEQUENCE [LARGE SCALE GENOMIC DNA]</scope>
    <source>
        <strain evidence="1 2">NCTC11155</strain>
    </source>
</reference>
<dbReference type="Proteomes" id="UP000254424">
    <property type="component" value="Unassembled WGS sequence"/>
</dbReference>
<proteinExistence type="predicted"/>
<accession>A0A380ZCN8</accession>
<dbReference type="EMBL" id="UFSX01000002">
    <property type="protein sequence ID" value="SUV44104.1"/>
    <property type="molecule type" value="Genomic_DNA"/>
</dbReference>
<organism evidence="1 2">
    <name type="scientific">Bacteroides eggerthii</name>
    <dbReference type="NCBI Taxonomy" id="28111"/>
    <lineage>
        <taxon>Bacteria</taxon>
        <taxon>Pseudomonadati</taxon>
        <taxon>Bacteroidota</taxon>
        <taxon>Bacteroidia</taxon>
        <taxon>Bacteroidales</taxon>
        <taxon>Bacteroidaceae</taxon>
        <taxon>Bacteroides</taxon>
    </lineage>
</organism>
<evidence type="ECO:0000313" key="2">
    <source>
        <dbReference type="Proteomes" id="UP000254424"/>
    </source>
</evidence>